<dbReference type="Proteomes" id="UP000667802">
    <property type="component" value="Unassembled WGS sequence"/>
</dbReference>
<name>A0AAP5IAZ2_9CYAN</name>
<keyword evidence="3" id="KW-1185">Reference proteome</keyword>
<dbReference type="SUPFAM" id="SSF54593">
    <property type="entry name" value="Glyoxalase/Bleomycin resistance protein/Dihydroxybiphenyl dioxygenase"/>
    <property type="match status" value="1"/>
</dbReference>
<dbReference type="RefSeq" id="WP_208351516.1">
    <property type="nucleotide sequence ID" value="NZ_JAALHA020000016.1"/>
</dbReference>
<proteinExistence type="predicted"/>
<dbReference type="PANTHER" id="PTHR39434">
    <property type="match status" value="1"/>
</dbReference>
<protein>
    <submittedName>
        <fullName evidence="2">VOC family protein</fullName>
    </submittedName>
</protein>
<evidence type="ECO:0000259" key="1">
    <source>
        <dbReference type="PROSITE" id="PS51819"/>
    </source>
</evidence>
<accession>A0AAP5IAZ2</accession>
<dbReference type="PROSITE" id="PS51819">
    <property type="entry name" value="VOC"/>
    <property type="match status" value="1"/>
</dbReference>
<organism evidence="2 3">
    <name type="scientific">Aetokthonos hydrillicola Thurmond2011</name>
    <dbReference type="NCBI Taxonomy" id="2712845"/>
    <lineage>
        <taxon>Bacteria</taxon>
        <taxon>Bacillati</taxon>
        <taxon>Cyanobacteriota</taxon>
        <taxon>Cyanophyceae</taxon>
        <taxon>Nostocales</taxon>
        <taxon>Hapalosiphonaceae</taxon>
        <taxon>Aetokthonos</taxon>
    </lineage>
</organism>
<dbReference type="AlphaFoldDB" id="A0AAP5IAZ2"/>
<dbReference type="InterPro" id="IPR029068">
    <property type="entry name" value="Glyas_Bleomycin-R_OHBP_Dase"/>
</dbReference>
<dbReference type="PANTHER" id="PTHR39434:SF1">
    <property type="entry name" value="VOC DOMAIN-CONTAINING PROTEIN"/>
    <property type="match status" value="1"/>
</dbReference>
<dbReference type="InterPro" id="IPR037523">
    <property type="entry name" value="VOC_core"/>
</dbReference>
<reference evidence="3" key="1">
    <citation type="journal article" date="2021" name="Science">
        <title>Hunting the eagle killer: A cyanobacterial neurotoxin causes vacuolar myelinopathy.</title>
        <authorList>
            <person name="Breinlinger S."/>
            <person name="Phillips T.J."/>
            <person name="Haram B.N."/>
            <person name="Mares J."/>
            <person name="Martinez Yerena J.A."/>
            <person name="Hrouzek P."/>
            <person name="Sobotka R."/>
            <person name="Henderson W.M."/>
            <person name="Schmieder P."/>
            <person name="Williams S.M."/>
            <person name="Lauderdale J.D."/>
            <person name="Wilde H.D."/>
            <person name="Gerrin W."/>
            <person name="Kust A."/>
            <person name="Washington J.W."/>
            <person name="Wagner C."/>
            <person name="Geier B."/>
            <person name="Liebeke M."/>
            <person name="Enke H."/>
            <person name="Niedermeyer T.H.J."/>
            <person name="Wilde S.B."/>
        </authorList>
    </citation>
    <scope>NUCLEOTIDE SEQUENCE [LARGE SCALE GENOMIC DNA]</scope>
    <source>
        <strain evidence="3">Thurmond2011</strain>
    </source>
</reference>
<comment type="caution">
    <text evidence="2">The sequence shown here is derived from an EMBL/GenBank/DDBJ whole genome shotgun (WGS) entry which is preliminary data.</text>
</comment>
<evidence type="ECO:0000313" key="3">
    <source>
        <dbReference type="Proteomes" id="UP000667802"/>
    </source>
</evidence>
<dbReference type="InterPro" id="IPR004360">
    <property type="entry name" value="Glyas_Fos-R_dOase_dom"/>
</dbReference>
<sequence length="129" mass="15157">MKDSIFHLAIPCRDLDEAQDFYEKKLGCKVGRRSPDRISFNFFSAQLICHLHPEKVDNSPEIYPRHFGINFQSKEDFHAVLEAAKKHNLEFIQEPFLEYRGTELLTFFLKDPSNNVLQFKSFLDGEIVY</sequence>
<evidence type="ECO:0000313" key="2">
    <source>
        <dbReference type="EMBL" id="MDR9898163.1"/>
    </source>
</evidence>
<dbReference type="Pfam" id="PF00903">
    <property type="entry name" value="Glyoxalase"/>
    <property type="match status" value="1"/>
</dbReference>
<gene>
    <name evidence="2" type="ORF">G7B40_026895</name>
</gene>
<dbReference type="EMBL" id="JAALHA020000016">
    <property type="protein sequence ID" value="MDR9898163.1"/>
    <property type="molecule type" value="Genomic_DNA"/>
</dbReference>
<feature type="domain" description="VOC" evidence="1">
    <location>
        <begin position="4"/>
        <end position="122"/>
    </location>
</feature>
<dbReference type="Gene3D" id="3.10.180.10">
    <property type="entry name" value="2,3-Dihydroxybiphenyl 1,2-Dioxygenase, domain 1"/>
    <property type="match status" value="1"/>
</dbReference>